<dbReference type="InterPro" id="IPR015421">
    <property type="entry name" value="PyrdxlP-dep_Trfase_major"/>
</dbReference>
<keyword evidence="4" id="KW-0663">Pyridoxal phosphate</keyword>
<dbReference type="PROSITE" id="PS50949">
    <property type="entry name" value="HTH_GNTR"/>
    <property type="match status" value="1"/>
</dbReference>
<dbReference type="GO" id="GO:0003677">
    <property type="term" value="F:DNA binding"/>
    <property type="evidence" value="ECO:0007669"/>
    <property type="project" value="UniProtKB-KW"/>
</dbReference>
<dbReference type="GO" id="GO:0008483">
    <property type="term" value="F:transaminase activity"/>
    <property type="evidence" value="ECO:0007669"/>
    <property type="project" value="UniProtKB-KW"/>
</dbReference>
<evidence type="ECO:0000256" key="3">
    <source>
        <dbReference type="ARBA" id="ARBA00022679"/>
    </source>
</evidence>
<dbReference type="STRING" id="1907941.BKE30_05765"/>
<feature type="domain" description="HTH gntR-type" evidence="8">
    <location>
        <begin position="3"/>
        <end position="71"/>
    </location>
</feature>
<dbReference type="Gene3D" id="1.10.10.10">
    <property type="entry name" value="Winged helix-like DNA-binding domain superfamily/Winged helix DNA-binding domain"/>
    <property type="match status" value="1"/>
</dbReference>
<dbReference type="Pfam" id="PF00392">
    <property type="entry name" value="GntR"/>
    <property type="match status" value="1"/>
</dbReference>
<dbReference type="RefSeq" id="WP_076877659.1">
    <property type="nucleotide sequence ID" value="NZ_MLCN01000013.1"/>
</dbReference>
<keyword evidence="10" id="KW-1185">Reference proteome</keyword>
<dbReference type="OrthoDB" id="9804020at2"/>
<dbReference type="Gene3D" id="3.90.1150.10">
    <property type="entry name" value="Aspartate Aminotransferase, domain 1"/>
    <property type="match status" value="1"/>
</dbReference>
<dbReference type="CDD" id="cd00609">
    <property type="entry name" value="AAT_like"/>
    <property type="match status" value="1"/>
</dbReference>
<evidence type="ECO:0000313" key="10">
    <source>
        <dbReference type="Proteomes" id="UP000192132"/>
    </source>
</evidence>
<keyword evidence="2" id="KW-0032">Aminotransferase</keyword>
<reference evidence="9 10" key="1">
    <citation type="submission" date="2016-10" db="EMBL/GenBank/DDBJ databases">
        <title>Draft Genome sequence of Alkanindiges sp. strain H1.</title>
        <authorList>
            <person name="Subhash Y."/>
            <person name="Lee S."/>
        </authorList>
    </citation>
    <scope>NUCLEOTIDE SEQUENCE [LARGE SCALE GENOMIC DNA]</scope>
    <source>
        <strain evidence="9 10">H1</strain>
    </source>
</reference>
<dbReference type="InterPro" id="IPR004839">
    <property type="entry name" value="Aminotransferase_I/II_large"/>
</dbReference>
<evidence type="ECO:0000259" key="8">
    <source>
        <dbReference type="PROSITE" id="PS50949"/>
    </source>
</evidence>
<evidence type="ECO:0000256" key="2">
    <source>
        <dbReference type="ARBA" id="ARBA00022576"/>
    </source>
</evidence>
<dbReference type="Proteomes" id="UP000192132">
    <property type="component" value="Unassembled WGS sequence"/>
</dbReference>
<sequence>MKKKRYEKLAEDIAALIHGGVLQAGERIPSIRSACAAWTVSPATVFKAYYLLESRGLIQARAKSGYYVQTQPKASGLASSIATTPSEQGAVKTPTIVQVSDLVFSLLESVRDRSIVPLGSAFPDPALFPVQRLAKSAAHALRFVQPETLVTDMPLGVVELRRQIAQRYALADVRLSPDEVMITTGAMEALNLCLQAVTKPGDYVAIESPAFYASLQVLERLQLKAVEIPVGPQGMDIDLLQQALGQYPLKACWLMSSFQNPTGASLSDASKQQLVELLTQHQVPLIEDDVYHELYFGTQPPKPAKAFDHDGWVMHCSSFSKCLAPGYRVGWVNAGRFSQQVQRLKLMTTISPSIPAQAALADYLQHGGYDRHLRKLRQHLQQQYQAMVAAIQRHFPDDTQISEPDGGYFLWLTLNPAINSLTVFQQALVEGISIAPGPMFSASQQFGHCIRLNYGALKVEEIEFSIKRLAGLIDGVG</sequence>
<protein>
    <submittedName>
        <fullName evidence="9">GntR family transcriptional regulator</fullName>
    </submittedName>
</protein>
<dbReference type="InterPro" id="IPR036390">
    <property type="entry name" value="WH_DNA-bd_sf"/>
</dbReference>
<proteinExistence type="inferred from homology"/>
<dbReference type="InterPro" id="IPR051446">
    <property type="entry name" value="HTH_trans_reg/aminotransferase"/>
</dbReference>
<dbReference type="CDD" id="cd07377">
    <property type="entry name" value="WHTH_GntR"/>
    <property type="match status" value="1"/>
</dbReference>
<evidence type="ECO:0000256" key="5">
    <source>
        <dbReference type="ARBA" id="ARBA00023015"/>
    </source>
</evidence>
<dbReference type="GO" id="GO:0003700">
    <property type="term" value="F:DNA-binding transcription factor activity"/>
    <property type="evidence" value="ECO:0007669"/>
    <property type="project" value="InterPro"/>
</dbReference>
<dbReference type="Gene3D" id="3.40.640.10">
    <property type="entry name" value="Type I PLP-dependent aspartate aminotransferase-like (Major domain)"/>
    <property type="match status" value="1"/>
</dbReference>
<keyword evidence="3" id="KW-0808">Transferase</keyword>
<dbReference type="GO" id="GO:0030170">
    <property type="term" value="F:pyridoxal phosphate binding"/>
    <property type="evidence" value="ECO:0007669"/>
    <property type="project" value="InterPro"/>
</dbReference>
<dbReference type="SMART" id="SM00345">
    <property type="entry name" value="HTH_GNTR"/>
    <property type="match status" value="1"/>
</dbReference>
<dbReference type="Pfam" id="PF00155">
    <property type="entry name" value="Aminotran_1_2"/>
    <property type="match status" value="1"/>
</dbReference>
<keyword evidence="7" id="KW-0804">Transcription</keyword>
<gene>
    <name evidence="9" type="ORF">BKE30_05765</name>
</gene>
<dbReference type="InterPro" id="IPR015424">
    <property type="entry name" value="PyrdxlP-dep_Trfase"/>
</dbReference>
<dbReference type="InterPro" id="IPR015422">
    <property type="entry name" value="PyrdxlP-dep_Trfase_small"/>
</dbReference>
<dbReference type="PANTHER" id="PTHR46577:SF2">
    <property type="entry name" value="TRANSCRIPTIONAL REGULATORY PROTEIN"/>
    <property type="match status" value="1"/>
</dbReference>
<name>A0A1S8CWR5_9GAMM</name>
<dbReference type="FunFam" id="3.40.640.10:FF:000023">
    <property type="entry name" value="Transcriptional regulator, GntR family"/>
    <property type="match status" value="1"/>
</dbReference>
<dbReference type="SUPFAM" id="SSF53383">
    <property type="entry name" value="PLP-dependent transferases"/>
    <property type="match status" value="1"/>
</dbReference>
<dbReference type="AlphaFoldDB" id="A0A1S8CWR5"/>
<comment type="caution">
    <text evidence="9">The sequence shown here is derived from an EMBL/GenBank/DDBJ whole genome shotgun (WGS) entry which is preliminary data.</text>
</comment>
<keyword evidence="6" id="KW-0238">DNA-binding</keyword>
<evidence type="ECO:0000256" key="4">
    <source>
        <dbReference type="ARBA" id="ARBA00022898"/>
    </source>
</evidence>
<keyword evidence="5" id="KW-0805">Transcription regulation</keyword>
<dbReference type="InterPro" id="IPR000524">
    <property type="entry name" value="Tscrpt_reg_HTH_GntR"/>
</dbReference>
<organism evidence="9 10">
    <name type="scientific">Alkanindiges hydrocarboniclasticus</name>
    <dbReference type="NCBI Taxonomy" id="1907941"/>
    <lineage>
        <taxon>Bacteria</taxon>
        <taxon>Pseudomonadati</taxon>
        <taxon>Pseudomonadota</taxon>
        <taxon>Gammaproteobacteria</taxon>
        <taxon>Moraxellales</taxon>
        <taxon>Moraxellaceae</taxon>
        <taxon>Alkanindiges</taxon>
    </lineage>
</organism>
<evidence type="ECO:0000256" key="1">
    <source>
        <dbReference type="ARBA" id="ARBA00005384"/>
    </source>
</evidence>
<dbReference type="SUPFAM" id="SSF46785">
    <property type="entry name" value="Winged helix' DNA-binding domain"/>
    <property type="match status" value="1"/>
</dbReference>
<dbReference type="InterPro" id="IPR036388">
    <property type="entry name" value="WH-like_DNA-bd_sf"/>
</dbReference>
<dbReference type="EMBL" id="MLCN01000013">
    <property type="protein sequence ID" value="ONG41282.1"/>
    <property type="molecule type" value="Genomic_DNA"/>
</dbReference>
<dbReference type="PANTHER" id="PTHR46577">
    <property type="entry name" value="HTH-TYPE TRANSCRIPTIONAL REGULATORY PROTEIN GABR"/>
    <property type="match status" value="1"/>
</dbReference>
<accession>A0A1S8CWR5</accession>
<comment type="similarity">
    <text evidence="1">In the C-terminal section; belongs to the class-I pyridoxal-phosphate-dependent aminotransferase family.</text>
</comment>
<evidence type="ECO:0000256" key="7">
    <source>
        <dbReference type="ARBA" id="ARBA00023163"/>
    </source>
</evidence>
<evidence type="ECO:0000313" key="9">
    <source>
        <dbReference type="EMBL" id="ONG41282.1"/>
    </source>
</evidence>
<evidence type="ECO:0000256" key="6">
    <source>
        <dbReference type="ARBA" id="ARBA00023125"/>
    </source>
</evidence>